<keyword evidence="5" id="KW-1185">Reference proteome</keyword>
<evidence type="ECO:0000313" key="5">
    <source>
        <dbReference type="Proteomes" id="UP001501490"/>
    </source>
</evidence>
<keyword evidence="2" id="KW-0169">Cobalamin biosynthesis</keyword>
<name>A0ABP7A1P3_9ACTN</name>
<dbReference type="NCBIfam" id="TIGR00715">
    <property type="entry name" value="precor6x_red"/>
    <property type="match status" value="1"/>
</dbReference>
<accession>A0ABP7A1P3</accession>
<dbReference type="InterPro" id="IPR003723">
    <property type="entry name" value="Precorrin-6x_reduct"/>
</dbReference>
<sequence length="251" mass="26079">MERVDGWWYEARVVILILGGTSEARALAAALVDRGDDVLSSLAGRVGDPALPAGRVRVGGFGGIAGLTSFLIENRVEAVIDATHPFAAEISANAAAATAATGSPLIRLVRPSWRGRPESGAWTWVDSVGAVLDVAPDAARPFLTTGRQSLAVFLPWADRGVVARVVDPPELDVPPAWTILRSRGPYALAGERDLMRRHAVDLLVTKDSGGTLTEAKLAAAADLGIPIVVVARPPSAAGLATVADVLAALHP</sequence>
<keyword evidence="3" id="KW-0560">Oxidoreductase</keyword>
<gene>
    <name evidence="4" type="ORF">GCM10022236_27010</name>
</gene>
<organism evidence="4 5">
    <name type="scientific">Microlunatus ginsengisoli</name>
    <dbReference type="NCBI Taxonomy" id="363863"/>
    <lineage>
        <taxon>Bacteria</taxon>
        <taxon>Bacillati</taxon>
        <taxon>Actinomycetota</taxon>
        <taxon>Actinomycetes</taxon>
        <taxon>Propionibacteriales</taxon>
        <taxon>Propionibacteriaceae</taxon>
        <taxon>Microlunatus</taxon>
    </lineage>
</organism>
<comment type="caution">
    <text evidence="4">The sequence shown here is derived from an EMBL/GenBank/DDBJ whole genome shotgun (WGS) entry which is preliminary data.</text>
</comment>
<evidence type="ECO:0000256" key="1">
    <source>
        <dbReference type="ARBA" id="ARBA00004953"/>
    </source>
</evidence>
<dbReference type="NCBIfam" id="NF005968">
    <property type="entry name" value="PRK08057.1-2"/>
    <property type="match status" value="1"/>
</dbReference>
<evidence type="ECO:0000256" key="2">
    <source>
        <dbReference type="ARBA" id="ARBA00022573"/>
    </source>
</evidence>
<reference evidence="5" key="1">
    <citation type="journal article" date="2019" name="Int. J. Syst. Evol. Microbiol.">
        <title>The Global Catalogue of Microorganisms (GCM) 10K type strain sequencing project: providing services to taxonomists for standard genome sequencing and annotation.</title>
        <authorList>
            <consortium name="The Broad Institute Genomics Platform"/>
            <consortium name="The Broad Institute Genome Sequencing Center for Infectious Disease"/>
            <person name="Wu L."/>
            <person name="Ma J."/>
        </authorList>
    </citation>
    <scope>NUCLEOTIDE SEQUENCE [LARGE SCALE GENOMIC DNA]</scope>
    <source>
        <strain evidence="5">JCM 16929</strain>
    </source>
</reference>
<dbReference type="PROSITE" id="PS51014">
    <property type="entry name" value="COBK_CBIJ"/>
    <property type="match status" value="1"/>
</dbReference>
<protein>
    <submittedName>
        <fullName evidence="4">Cobalt-precorrin-6A reductase</fullName>
    </submittedName>
</protein>
<comment type="pathway">
    <text evidence="1">Cofactor biosynthesis; adenosylcobalamin biosynthesis.</text>
</comment>
<dbReference type="Proteomes" id="UP001501490">
    <property type="component" value="Unassembled WGS sequence"/>
</dbReference>
<evidence type="ECO:0000313" key="4">
    <source>
        <dbReference type="EMBL" id="GAA3623182.1"/>
    </source>
</evidence>
<proteinExistence type="predicted"/>
<dbReference type="Pfam" id="PF02571">
    <property type="entry name" value="CbiJ"/>
    <property type="match status" value="1"/>
</dbReference>
<dbReference type="EMBL" id="BAABAB010000017">
    <property type="protein sequence ID" value="GAA3623182.1"/>
    <property type="molecule type" value="Genomic_DNA"/>
</dbReference>
<dbReference type="PANTHER" id="PTHR36925">
    <property type="entry name" value="COBALT-PRECORRIN-6A REDUCTASE"/>
    <property type="match status" value="1"/>
</dbReference>
<dbReference type="PANTHER" id="PTHR36925:SF1">
    <property type="entry name" value="COBALT-PRECORRIN-6A REDUCTASE"/>
    <property type="match status" value="1"/>
</dbReference>
<evidence type="ECO:0000256" key="3">
    <source>
        <dbReference type="ARBA" id="ARBA00023002"/>
    </source>
</evidence>